<dbReference type="Proteomes" id="UP001529510">
    <property type="component" value="Unassembled WGS sequence"/>
</dbReference>
<evidence type="ECO:0000313" key="1">
    <source>
        <dbReference type="EMBL" id="KAL0177060.1"/>
    </source>
</evidence>
<accession>A0ABD0PSQ7</accession>
<protein>
    <submittedName>
        <fullName evidence="1">Uncharacterized protein</fullName>
    </submittedName>
</protein>
<proteinExistence type="predicted"/>
<gene>
    <name evidence="1" type="ORF">M9458_025954</name>
</gene>
<feature type="non-terminal residue" evidence="1">
    <location>
        <position position="1"/>
    </location>
</feature>
<sequence>GNQPEPWRTPPPKGEPVWLVSGGNHDFGKKGGWYPKLHSNGDRPIADTGKSYVRTQPMRAAASGT</sequence>
<dbReference type="AlphaFoldDB" id="A0ABD0PSQ7"/>
<dbReference type="EMBL" id="JAMKFB020000013">
    <property type="protein sequence ID" value="KAL0177060.1"/>
    <property type="molecule type" value="Genomic_DNA"/>
</dbReference>
<comment type="caution">
    <text evidence="1">The sequence shown here is derived from an EMBL/GenBank/DDBJ whole genome shotgun (WGS) entry which is preliminary data.</text>
</comment>
<evidence type="ECO:0000313" key="2">
    <source>
        <dbReference type="Proteomes" id="UP001529510"/>
    </source>
</evidence>
<reference evidence="1 2" key="1">
    <citation type="submission" date="2024-05" db="EMBL/GenBank/DDBJ databases">
        <title>Genome sequencing and assembly of Indian major carp, Cirrhinus mrigala (Hamilton, 1822).</title>
        <authorList>
            <person name="Mohindra V."/>
            <person name="Chowdhury L.M."/>
            <person name="Lal K."/>
            <person name="Jena J.K."/>
        </authorList>
    </citation>
    <scope>NUCLEOTIDE SEQUENCE [LARGE SCALE GENOMIC DNA]</scope>
    <source>
        <strain evidence="1">CM1030</strain>
        <tissue evidence="1">Blood</tissue>
    </source>
</reference>
<keyword evidence="2" id="KW-1185">Reference proteome</keyword>
<feature type="non-terminal residue" evidence="1">
    <location>
        <position position="65"/>
    </location>
</feature>
<organism evidence="1 2">
    <name type="scientific">Cirrhinus mrigala</name>
    <name type="common">Mrigala</name>
    <dbReference type="NCBI Taxonomy" id="683832"/>
    <lineage>
        <taxon>Eukaryota</taxon>
        <taxon>Metazoa</taxon>
        <taxon>Chordata</taxon>
        <taxon>Craniata</taxon>
        <taxon>Vertebrata</taxon>
        <taxon>Euteleostomi</taxon>
        <taxon>Actinopterygii</taxon>
        <taxon>Neopterygii</taxon>
        <taxon>Teleostei</taxon>
        <taxon>Ostariophysi</taxon>
        <taxon>Cypriniformes</taxon>
        <taxon>Cyprinidae</taxon>
        <taxon>Labeoninae</taxon>
        <taxon>Labeonini</taxon>
        <taxon>Cirrhinus</taxon>
    </lineage>
</organism>
<name>A0ABD0PSQ7_CIRMR</name>